<dbReference type="RefSeq" id="WP_014795728.1">
    <property type="nucleotide sequence ID" value="NC_018017.1"/>
</dbReference>
<dbReference type="PANTHER" id="PTHR42933">
    <property type="entry name" value="SLR6095 PROTEIN"/>
    <property type="match status" value="1"/>
</dbReference>
<dbReference type="EMBL" id="CP003348">
    <property type="protein sequence ID" value="AFM02257.1"/>
    <property type="molecule type" value="Genomic_DNA"/>
</dbReference>
<dbReference type="InterPro" id="IPR051537">
    <property type="entry name" value="DNA_Adenine_Mtase"/>
</dbReference>
<dbReference type="PRINTS" id="PR00507">
    <property type="entry name" value="N12N6MTFRASE"/>
</dbReference>
<keyword evidence="3 8" id="KW-0808">Transferase</keyword>
<feature type="domain" description="DNA methylase adenine-specific" evidence="7">
    <location>
        <begin position="66"/>
        <end position="204"/>
    </location>
</feature>
<dbReference type="GO" id="GO:0032259">
    <property type="term" value="P:methylation"/>
    <property type="evidence" value="ECO:0007669"/>
    <property type="project" value="UniProtKB-KW"/>
</dbReference>
<feature type="domain" description="DNA methylase adenine-specific" evidence="7">
    <location>
        <begin position="5"/>
        <end position="44"/>
    </location>
</feature>
<evidence type="ECO:0000256" key="6">
    <source>
        <dbReference type="ARBA" id="ARBA00047942"/>
    </source>
</evidence>
<dbReference type="EC" id="2.1.1.72" evidence="1"/>
<accession>I4AE72</accession>
<dbReference type="eggNOG" id="COG0286">
    <property type="taxonomic scope" value="Bacteria"/>
</dbReference>
<dbReference type="InterPro" id="IPR002052">
    <property type="entry name" value="DNA_methylase_N6_adenine_CS"/>
</dbReference>
<dbReference type="HOGENOM" id="CLU_771025_0_0_9"/>
<reference evidence="8 9" key="2">
    <citation type="journal article" date="2015" name="J. Bacteriol.">
        <title>Genomic, proteomic, and biochemical analysis of the organohalide respiratory pathway in Desulfitobacterium dehalogenans.</title>
        <authorList>
            <person name="Kruse T."/>
            <person name="van de Pas B.A."/>
            <person name="Atteia A."/>
            <person name="Krab K."/>
            <person name="Hagen W.R."/>
            <person name="Goodwin L."/>
            <person name="Chain P."/>
            <person name="Boeren S."/>
            <person name="Maphosa F."/>
            <person name="Schraa G."/>
            <person name="de Vos W.M."/>
            <person name="van der Oost J."/>
            <person name="Smidt H."/>
            <person name="Stams A.J."/>
        </authorList>
    </citation>
    <scope>NUCLEOTIDE SEQUENCE [LARGE SCALE GENOMIC DNA]</scope>
    <source>
        <strain evidence="9">ATCC 51507 / DSM 9161 / JW/IU-DC1</strain>
    </source>
</reference>
<organism evidence="8 9">
    <name type="scientific">Desulfitobacterium dehalogenans (strain ATCC 51507 / DSM 9161 / JW/IU-DC1)</name>
    <dbReference type="NCBI Taxonomy" id="756499"/>
    <lineage>
        <taxon>Bacteria</taxon>
        <taxon>Bacillati</taxon>
        <taxon>Bacillota</taxon>
        <taxon>Clostridia</taxon>
        <taxon>Eubacteriales</taxon>
        <taxon>Desulfitobacteriaceae</taxon>
        <taxon>Desulfitobacterium</taxon>
    </lineage>
</organism>
<evidence type="ECO:0000256" key="2">
    <source>
        <dbReference type="ARBA" id="ARBA00022603"/>
    </source>
</evidence>
<keyword evidence="2 8" id="KW-0489">Methyltransferase</keyword>
<keyword evidence="4" id="KW-0949">S-adenosyl-L-methionine</keyword>
<dbReference type="GO" id="GO:0009007">
    <property type="term" value="F:site-specific DNA-methyltransferase (adenine-specific) activity"/>
    <property type="evidence" value="ECO:0007669"/>
    <property type="project" value="UniProtKB-EC"/>
</dbReference>
<evidence type="ECO:0000256" key="4">
    <source>
        <dbReference type="ARBA" id="ARBA00022691"/>
    </source>
</evidence>
<dbReference type="AlphaFoldDB" id="I4AE72"/>
<evidence type="ECO:0000313" key="8">
    <source>
        <dbReference type="EMBL" id="AFM02257.1"/>
    </source>
</evidence>
<dbReference type="InterPro" id="IPR003356">
    <property type="entry name" value="DNA_methylase_A-5"/>
</dbReference>
<name>I4AE72_DESDJ</name>
<evidence type="ECO:0000313" key="9">
    <source>
        <dbReference type="Proteomes" id="UP000006053"/>
    </source>
</evidence>
<gene>
    <name evidence="8" type="ordered locus">Desde_3994</name>
</gene>
<keyword evidence="5" id="KW-0680">Restriction system</keyword>
<evidence type="ECO:0000259" key="7">
    <source>
        <dbReference type="Pfam" id="PF02384"/>
    </source>
</evidence>
<proteinExistence type="predicted"/>
<dbReference type="KEGG" id="ddh:Desde_3994"/>
<dbReference type="PANTHER" id="PTHR42933:SF3">
    <property type="entry name" value="TYPE I RESTRICTION ENZYME MJAVIII METHYLASE SUBUNIT"/>
    <property type="match status" value="1"/>
</dbReference>
<dbReference type="GO" id="GO:0003677">
    <property type="term" value="F:DNA binding"/>
    <property type="evidence" value="ECO:0007669"/>
    <property type="project" value="InterPro"/>
</dbReference>
<dbReference type="Gene3D" id="3.40.50.150">
    <property type="entry name" value="Vaccinia Virus protein VP39"/>
    <property type="match status" value="1"/>
</dbReference>
<dbReference type="InterPro" id="IPR029063">
    <property type="entry name" value="SAM-dependent_MTases_sf"/>
</dbReference>
<evidence type="ECO:0000256" key="1">
    <source>
        <dbReference type="ARBA" id="ARBA00011900"/>
    </source>
</evidence>
<dbReference type="SUPFAM" id="SSF53335">
    <property type="entry name" value="S-adenosyl-L-methionine-dependent methyltransferases"/>
    <property type="match status" value="1"/>
</dbReference>
<protein>
    <recommendedName>
        <fullName evidence="1">site-specific DNA-methyltransferase (adenine-specific)</fullName>
        <ecNumber evidence="1">2.1.1.72</ecNumber>
    </recommendedName>
</protein>
<reference evidence="9" key="1">
    <citation type="submission" date="2012-06" db="EMBL/GenBank/DDBJ databases">
        <title>Complete sequence of Desulfitobacterium dehalogenans ATCC 51507.</title>
        <authorList>
            <person name="Lucas S."/>
            <person name="Han J."/>
            <person name="Lapidus A."/>
            <person name="Cheng J.-F."/>
            <person name="Goodwin L."/>
            <person name="Pitluck S."/>
            <person name="Peters L."/>
            <person name="Ovchinnikova G."/>
            <person name="Teshima H."/>
            <person name="Detter J.C."/>
            <person name="Han C."/>
            <person name="Tapia R."/>
            <person name="Land M."/>
            <person name="Hauser L."/>
            <person name="Kyrpides N."/>
            <person name="Ivanova N."/>
            <person name="Pagani I."/>
            <person name="Kruse T."/>
            <person name="de Vos W.M."/>
            <person name="Smidt H."/>
            <person name="Woyke T."/>
        </authorList>
    </citation>
    <scope>NUCLEOTIDE SEQUENCE [LARGE SCALE GENOMIC DNA]</scope>
    <source>
        <strain evidence="9">ATCC 51507 / DSM 9161 / JW/IU-DC1</strain>
    </source>
</reference>
<comment type="catalytic activity">
    <reaction evidence="6">
        <text>a 2'-deoxyadenosine in DNA + S-adenosyl-L-methionine = an N(6)-methyl-2'-deoxyadenosine in DNA + S-adenosyl-L-homocysteine + H(+)</text>
        <dbReference type="Rhea" id="RHEA:15197"/>
        <dbReference type="Rhea" id="RHEA-COMP:12418"/>
        <dbReference type="Rhea" id="RHEA-COMP:12419"/>
        <dbReference type="ChEBI" id="CHEBI:15378"/>
        <dbReference type="ChEBI" id="CHEBI:57856"/>
        <dbReference type="ChEBI" id="CHEBI:59789"/>
        <dbReference type="ChEBI" id="CHEBI:90615"/>
        <dbReference type="ChEBI" id="CHEBI:90616"/>
        <dbReference type="EC" id="2.1.1.72"/>
    </reaction>
</comment>
<evidence type="ECO:0000256" key="3">
    <source>
        <dbReference type="ARBA" id="ARBA00022679"/>
    </source>
</evidence>
<keyword evidence="9" id="KW-1185">Reference proteome</keyword>
<dbReference type="GO" id="GO:0009307">
    <property type="term" value="P:DNA restriction-modification system"/>
    <property type="evidence" value="ECO:0007669"/>
    <property type="project" value="UniProtKB-KW"/>
</dbReference>
<dbReference type="PROSITE" id="PS00092">
    <property type="entry name" value="N6_MTASE"/>
    <property type="match status" value="1"/>
</dbReference>
<dbReference type="Pfam" id="PF02384">
    <property type="entry name" value="N6_Mtase"/>
    <property type="match status" value="2"/>
</dbReference>
<evidence type="ECO:0000256" key="5">
    <source>
        <dbReference type="ARBA" id="ARBA00022747"/>
    </source>
</evidence>
<dbReference type="OrthoDB" id="9814572at2"/>
<dbReference type="GO" id="GO:0008170">
    <property type="term" value="F:N-methyltransferase activity"/>
    <property type="evidence" value="ECO:0007669"/>
    <property type="project" value="InterPro"/>
</dbReference>
<sequence length="359" mass="40466" precursor="true">MNYSKFYTPPAIAKLLVNRIEIPSPGAVIDICCGSCNLLNAADKRWPEANLIGVDVICHSSSNVSTIQSDGRKYAIEHSEQYSLVLANPPFDFVSQKREFPDLYIDLPREYSTSRLEIEMLLANLRLLRQEGTLMIIMPSTFVNAQSNIKIRKYLANKYHIEEIIRLPEDTFGPAKINSYALIIKSTNLHKQYTKLLSVAFKDAKYFTSEIAIIPQAQIRAGKWDEVTVIENSESKLQFRRGNISSHSFTSTGTPILHTAKRQDPWKPSIRYVSEIKRTPVYAEDGDIIVSRIGKSAGQWCKHTGGNIIISDCLYCIKDPNGIVAQKLEGQVYSFPLKGVATRYITIDDFSTWYESLGG</sequence>
<dbReference type="Proteomes" id="UP000006053">
    <property type="component" value="Chromosome"/>
</dbReference>
<dbReference type="STRING" id="756499.Desde_3994"/>